<dbReference type="InterPro" id="IPR045585">
    <property type="entry name" value="CdaA_N"/>
</dbReference>
<dbReference type="InterPro" id="IPR014046">
    <property type="entry name" value="C-di-AMP_synthase"/>
</dbReference>
<gene>
    <name evidence="12" type="primary">cdaA</name>
    <name evidence="10" type="synonym">dacA</name>
    <name evidence="12" type="ORF">H9753_15675</name>
</gene>
<keyword evidence="4 10" id="KW-0812">Transmembrane</keyword>
<dbReference type="Pfam" id="PF02457">
    <property type="entry name" value="DAC"/>
    <property type="match status" value="1"/>
</dbReference>
<dbReference type="InterPro" id="IPR034701">
    <property type="entry name" value="CdaA"/>
</dbReference>
<evidence type="ECO:0000313" key="12">
    <source>
        <dbReference type="EMBL" id="HJC65031.1"/>
    </source>
</evidence>
<keyword evidence="6 10" id="KW-0547">Nucleotide-binding</keyword>
<feature type="transmembrane region" description="Helical" evidence="10">
    <location>
        <begin position="20"/>
        <end position="42"/>
    </location>
</feature>
<dbReference type="AlphaFoldDB" id="A0A9D2PSP1"/>
<comment type="caution">
    <text evidence="12">The sequence shown here is derived from an EMBL/GenBank/DDBJ whole genome shotgun (WGS) entry which is preliminary data.</text>
</comment>
<evidence type="ECO:0000256" key="6">
    <source>
        <dbReference type="ARBA" id="ARBA00022741"/>
    </source>
</evidence>
<comment type="catalytic activity">
    <reaction evidence="1 10">
        <text>2 ATP = 3',3'-c-di-AMP + 2 diphosphate</text>
        <dbReference type="Rhea" id="RHEA:35655"/>
        <dbReference type="ChEBI" id="CHEBI:30616"/>
        <dbReference type="ChEBI" id="CHEBI:33019"/>
        <dbReference type="ChEBI" id="CHEBI:71500"/>
        <dbReference type="EC" id="2.7.7.85"/>
    </reaction>
</comment>
<comment type="subunit">
    <text evidence="10">Probably a homodimer.</text>
</comment>
<dbReference type="PANTHER" id="PTHR34185:SF1">
    <property type="entry name" value="DIADENYLATE CYCLASE"/>
    <property type="match status" value="1"/>
</dbReference>
<keyword evidence="9 10" id="KW-0472">Membrane</keyword>
<keyword evidence="8 10" id="KW-1133">Transmembrane helix</keyword>
<evidence type="ECO:0000256" key="4">
    <source>
        <dbReference type="ARBA" id="ARBA00022692"/>
    </source>
</evidence>
<dbReference type="InterPro" id="IPR036888">
    <property type="entry name" value="DNA_integrity_DisA_N_sf"/>
</dbReference>
<dbReference type="InterPro" id="IPR003390">
    <property type="entry name" value="DNA_integrity_scan_DisA_N"/>
</dbReference>
<dbReference type="PROSITE" id="PS51794">
    <property type="entry name" value="DAC"/>
    <property type="match status" value="1"/>
</dbReference>
<dbReference type="FunFam" id="3.40.1700.10:FF:000002">
    <property type="entry name" value="Diadenylate cyclase"/>
    <property type="match status" value="1"/>
</dbReference>
<evidence type="ECO:0000256" key="5">
    <source>
        <dbReference type="ARBA" id="ARBA00022695"/>
    </source>
</evidence>
<feature type="transmembrane region" description="Helical" evidence="10">
    <location>
        <begin position="49"/>
        <end position="66"/>
    </location>
</feature>
<dbReference type="InterPro" id="IPR050338">
    <property type="entry name" value="DisA"/>
</dbReference>
<keyword evidence="5 10" id="KW-0548">Nucleotidyltransferase</keyword>
<evidence type="ECO:0000256" key="9">
    <source>
        <dbReference type="ARBA" id="ARBA00023136"/>
    </source>
</evidence>
<dbReference type="EC" id="2.7.7.85" evidence="10"/>
<dbReference type="GO" id="GO:0004016">
    <property type="term" value="F:adenylate cyclase activity"/>
    <property type="evidence" value="ECO:0007669"/>
    <property type="project" value="UniProtKB-UniRule"/>
</dbReference>
<evidence type="ECO:0000256" key="3">
    <source>
        <dbReference type="ARBA" id="ARBA00022679"/>
    </source>
</evidence>
<evidence type="ECO:0000256" key="7">
    <source>
        <dbReference type="ARBA" id="ARBA00022840"/>
    </source>
</evidence>
<keyword evidence="7 10" id="KW-0067">ATP-binding</keyword>
<evidence type="ECO:0000256" key="2">
    <source>
        <dbReference type="ARBA" id="ARBA00022475"/>
    </source>
</evidence>
<feature type="domain" description="DAC" evidence="11">
    <location>
        <begin position="92"/>
        <end position="259"/>
    </location>
</feature>
<comment type="function">
    <text evidence="10">Catalyzes the condensation of 2 ATP molecules into cyclic di-AMP (c-di-AMP), a second messenger used to regulate differing processes in different bacteria.</text>
</comment>
<evidence type="ECO:0000256" key="1">
    <source>
        <dbReference type="ARBA" id="ARBA00000877"/>
    </source>
</evidence>
<name>A0A9D2PSP1_9FIRM</name>
<accession>A0A9D2PSP1</accession>
<dbReference type="SUPFAM" id="SSF143597">
    <property type="entry name" value="YojJ-like"/>
    <property type="match status" value="1"/>
</dbReference>
<dbReference type="GO" id="GO:0006171">
    <property type="term" value="P:cAMP biosynthetic process"/>
    <property type="evidence" value="ECO:0007669"/>
    <property type="project" value="InterPro"/>
</dbReference>
<dbReference type="GO" id="GO:0106408">
    <property type="term" value="F:diadenylate cyclase activity"/>
    <property type="evidence" value="ECO:0007669"/>
    <property type="project" value="UniProtKB-EC"/>
</dbReference>
<protein>
    <recommendedName>
        <fullName evidence="10">Diadenylate cyclase</fullName>
        <shortName evidence="10">DAC</shortName>
        <ecNumber evidence="10">2.7.7.85</ecNumber>
    </recommendedName>
    <alternativeName>
        <fullName evidence="10">Cyclic-di-AMP synthase</fullName>
        <shortName evidence="10">c-di-AMP synthase</shortName>
    </alternativeName>
</protein>
<dbReference type="EMBL" id="DWVZ01000229">
    <property type="protein sequence ID" value="HJC65031.1"/>
    <property type="molecule type" value="Genomic_DNA"/>
</dbReference>
<keyword evidence="2 10" id="KW-1003">Cell membrane</keyword>
<organism evidence="12 13">
    <name type="scientific">Candidatus Blautia merdavium</name>
    <dbReference type="NCBI Taxonomy" id="2838494"/>
    <lineage>
        <taxon>Bacteria</taxon>
        <taxon>Bacillati</taxon>
        <taxon>Bacillota</taxon>
        <taxon>Clostridia</taxon>
        <taxon>Lachnospirales</taxon>
        <taxon>Lachnospiraceae</taxon>
        <taxon>Blautia</taxon>
    </lineage>
</organism>
<dbReference type="GO" id="GO:0005524">
    <property type="term" value="F:ATP binding"/>
    <property type="evidence" value="ECO:0007669"/>
    <property type="project" value="UniProtKB-UniRule"/>
</dbReference>
<dbReference type="PANTHER" id="PTHR34185">
    <property type="entry name" value="DIADENYLATE CYCLASE"/>
    <property type="match status" value="1"/>
</dbReference>
<evidence type="ECO:0000313" key="13">
    <source>
        <dbReference type="Proteomes" id="UP000823886"/>
    </source>
</evidence>
<evidence type="ECO:0000259" key="11">
    <source>
        <dbReference type="PROSITE" id="PS51794"/>
    </source>
</evidence>
<sequence>MDNLSGIMDRYIGTVFFPRIQIIDIIEILLIAFFVYQFMLWIRNTRAYSLLKGILTIFVFVLIAFILKMDTILWLVKNIGGYAITAILVIFQPELRKALEELGHKKVVSSLISFDNSKKETEGRYSDRTINEIVRACFEMGAVKTGALIVIEKESILTEYIRTGINLDSIISSQLLINIFEHNTPLHDGAVIMRGDRIIAATCYLPLSDNMELSKNLGTRHRAAVGISEVSDSLTIVVSEETGRVSVANSGKLRVGLTKEELKKILEEEQNKKVIEKSKKKLWRGLVKNEKKSDE</sequence>
<dbReference type="NCBIfam" id="TIGR00159">
    <property type="entry name" value="diadenylate cyclase CdaA"/>
    <property type="match status" value="1"/>
</dbReference>
<dbReference type="HAMAP" id="MF_01499">
    <property type="entry name" value="DacA"/>
    <property type="match status" value="1"/>
</dbReference>
<keyword evidence="3 10" id="KW-0808">Transferase</keyword>
<dbReference type="PIRSF" id="PIRSF004793">
    <property type="entry name" value="UCP004793"/>
    <property type="match status" value="1"/>
</dbReference>
<reference evidence="12" key="1">
    <citation type="journal article" date="2021" name="PeerJ">
        <title>Extensive microbial diversity within the chicken gut microbiome revealed by metagenomics and culture.</title>
        <authorList>
            <person name="Gilroy R."/>
            <person name="Ravi A."/>
            <person name="Getino M."/>
            <person name="Pursley I."/>
            <person name="Horton D.L."/>
            <person name="Alikhan N.F."/>
            <person name="Baker D."/>
            <person name="Gharbi K."/>
            <person name="Hall N."/>
            <person name="Watson M."/>
            <person name="Adriaenssens E.M."/>
            <person name="Foster-Nyarko E."/>
            <person name="Jarju S."/>
            <person name="Secka A."/>
            <person name="Antonio M."/>
            <person name="Oren A."/>
            <person name="Chaudhuri R.R."/>
            <person name="La Ragione R."/>
            <person name="Hildebrand F."/>
            <person name="Pallen M.J."/>
        </authorList>
    </citation>
    <scope>NUCLEOTIDE SEQUENCE</scope>
    <source>
        <strain evidence="12">ChiBcec2-3848</strain>
    </source>
</reference>
<proteinExistence type="inferred from homology"/>
<feature type="transmembrane region" description="Helical" evidence="10">
    <location>
        <begin position="72"/>
        <end position="91"/>
    </location>
</feature>
<comment type="similarity">
    <text evidence="10">Belongs to the adenylate cyclase family. DacA/CdaA subfamily.</text>
</comment>
<evidence type="ECO:0000256" key="10">
    <source>
        <dbReference type="HAMAP-Rule" id="MF_01499"/>
    </source>
</evidence>
<comment type="caution">
    <text evidence="10">Lacks conserved residue(s) required for the propagation of feature annotation.</text>
</comment>
<dbReference type="Proteomes" id="UP000823886">
    <property type="component" value="Unassembled WGS sequence"/>
</dbReference>
<dbReference type="Pfam" id="PF19293">
    <property type="entry name" value="CdaA_N"/>
    <property type="match status" value="1"/>
</dbReference>
<dbReference type="Gene3D" id="3.40.1700.10">
    <property type="entry name" value="DNA integrity scanning protein, DisA, N-terminal domain"/>
    <property type="match status" value="1"/>
</dbReference>
<evidence type="ECO:0000256" key="8">
    <source>
        <dbReference type="ARBA" id="ARBA00022989"/>
    </source>
</evidence>
<reference evidence="12" key="2">
    <citation type="submission" date="2021-04" db="EMBL/GenBank/DDBJ databases">
        <authorList>
            <person name="Gilroy R."/>
        </authorList>
    </citation>
    <scope>NUCLEOTIDE SEQUENCE</scope>
    <source>
        <strain evidence="12">ChiBcec2-3848</strain>
    </source>
</reference>